<dbReference type="InterPro" id="IPR029063">
    <property type="entry name" value="SAM-dependent_MTases_sf"/>
</dbReference>
<dbReference type="Proteomes" id="UP000000759">
    <property type="component" value="Chromosome 3"/>
</dbReference>
<evidence type="ECO:0008006" key="6">
    <source>
        <dbReference type="Google" id="ProtNLM"/>
    </source>
</evidence>
<dbReference type="PaxDb" id="2850-Phatr43981"/>
<protein>
    <recommendedName>
        <fullName evidence="6">Methyltransferase domain-containing protein</fullName>
    </recommendedName>
</protein>
<keyword evidence="1" id="KW-1133">Transmembrane helix</keyword>
<reference evidence="5" key="2">
    <citation type="submission" date="2008-08" db="EMBL/GenBank/DDBJ databases">
        <authorList>
            <consortium name="Diatom Consortium"/>
            <person name="Grigoriev I."/>
            <person name="Grimwood J."/>
            <person name="Kuo A."/>
            <person name="Otillar R.P."/>
            <person name="Salamov A."/>
            <person name="Detter J.C."/>
            <person name="Lindquist E."/>
            <person name="Shapiro H."/>
            <person name="Lucas S."/>
            <person name="Glavina del Rio T."/>
            <person name="Pitluck S."/>
            <person name="Rokhsar D."/>
            <person name="Bowler C."/>
        </authorList>
    </citation>
    <scope>GENOME REANNOTATION</scope>
    <source>
        <strain evidence="5">CCAP 1055/1</strain>
    </source>
</reference>
<sequence length="418" mass="45332">MTQRQRTDRLLSSAMTSHHINSNFSLAILASVGAGAALTIAGQYWLARRKPDGETDPSIGHSLVWSSIGGAMNAAMMYTGDRLKLYETLREMCAKPASSVTAIELAEATGLNQRWLREWLAQQAAMGVLKLLSGTENDDAALRYRLPKATAEVLADPDSREYDIAMIQAVPSLVNRAKTMLPEAFATGMGRPYDEADVAEAIDRNHRKHVRDVFIPLVLRPALGGSIAQHLEDGCDVADLGCGAGVMLILLAKSFPKSSFHGFEVSQVALEKAAFHVAAARVSNVFLHNATEPGESLRDQPSQFDLVVVFDVLHDSPFPDDLIQQVKTALKPSGAWLLADIPSAPTTRENLVQMPTASTYFAFSTCLCMSCSLSEEGGAGLGTLGFSVPVAEKMLREGGFKFVKVLLEKDNARWFLVH</sequence>
<feature type="transmembrane region" description="Helical" evidence="1">
    <location>
        <begin position="20"/>
        <end position="46"/>
    </location>
</feature>
<evidence type="ECO:0000313" key="4">
    <source>
        <dbReference type="EMBL" id="ACI65562.1"/>
    </source>
</evidence>
<evidence type="ECO:0000259" key="3">
    <source>
        <dbReference type="Pfam" id="PF21320"/>
    </source>
</evidence>
<proteinExistence type="predicted"/>
<dbReference type="CDD" id="cd02440">
    <property type="entry name" value="AdoMet_MTases"/>
    <property type="match status" value="1"/>
</dbReference>
<dbReference type="InterPro" id="IPR036388">
    <property type="entry name" value="WH-like_DNA-bd_sf"/>
</dbReference>
<dbReference type="InterPro" id="IPR036390">
    <property type="entry name" value="WH_DNA-bd_sf"/>
</dbReference>
<dbReference type="OrthoDB" id="202766at2759"/>
<dbReference type="Gene3D" id="1.10.10.10">
    <property type="entry name" value="Winged helix-like DNA-binding domain superfamily/Winged helix DNA-binding domain"/>
    <property type="match status" value="1"/>
</dbReference>
<reference evidence="4 5" key="1">
    <citation type="journal article" date="2008" name="Nature">
        <title>The Phaeodactylum genome reveals the evolutionary history of diatom genomes.</title>
        <authorList>
            <person name="Bowler C."/>
            <person name="Allen A.E."/>
            <person name="Badger J.H."/>
            <person name="Grimwood J."/>
            <person name="Jabbari K."/>
            <person name="Kuo A."/>
            <person name="Maheswari U."/>
            <person name="Martens C."/>
            <person name="Maumus F."/>
            <person name="Otillar R.P."/>
            <person name="Rayko E."/>
            <person name="Salamov A."/>
            <person name="Vandepoele K."/>
            <person name="Beszteri B."/>
            <person name="Gruber A."/>
            <person name="Heijde M."/>
            <person name="Katinka M."/>
            <person name="Mock T."/>
            <person name="Valentin K."/>
            <person name="Verret F."/>
            <person name="Berges J.A."/>
            <person name="Brownlee C."/>
            <person name="Cadoret J.P."/>
            <person name="Chiovitti A."/>
            <person name="Choi C.J."/>
            <person name="Coesel S."/>
            <person name="De Martino A."/>
            <person name="Detter J.C."/>
            <person name="Durkin C."/>
            <person name="Falciatore A."/>
            <person name="Fournet J."/>
            <person name="Haruta M."/>
            <person name="Huysman M.J."/>
            <person name="Jenkins B.D."/>
            <person name="Jiroutova K."/>
            <person name="Jorgensen R.E."/>
            <person name="Joubert Y."/>
            <person name="Kaplan A."/>
            <person name="Kroger N."/>
            <person name="Kroth P.G."/>
            <person name="La Roche J."/>
            <person name="Lindquist E."/>
            <person name="Lommer M."/>
            <person name="Martin-Jezequel V."/>
            <person name="Lopez P.J."/>
            <person name="Lucas S."/>
            <person name="Mangogna M."/>
            <person name="McGinnis K."/>
            <person name="Medlin L.K."/>
            <person name="Montsant A."/>
            <person name="Oudot-Le Secq M.P."/>
            <person name="Napoli C."/>
            <person name="Obornik M."/>
            <person name="Parker M.S."/>
            <person name="Petit J.L."/>
            <person name="Porcel B.M."/>
            <person name="Poulsen N."/>
            <person name="Robison M."/>
            <person name="Rychlewski L."/>
            <person name="Rynearson T.A."/>
            <person name="Schmutz J."/>
            <person name="Shapiro H."/>
            <person name="Siaut M."/>
            <person name="Stanley M."/>
            <person name="Sussman M.R."/>
            <person name="Taylor A.R."/>
            <person name="Vardi A."/>
            <person name="von Dassow P."/>
            <person name="Vyverman W."/>
            <person name="Willis A."/>
            <person name="Wyrwicz L.S."/>
            <person name="Rokhsar D.S."/>
            <person name="Weissenbach J."/>
            <person name="Armbrust E.V."/>
            <person name="Green B.R."/>
            <person name="Van de Peer Y."/>
            <person name="Grigoriev I.V."/>
        </authorList>
    </citation>
    <scope>NUCLEOTIDE SEQUENCE [LARGE SCALE GENOMIC DNA]</scope>
    <source>
        <strain evidence="4 5">CCAP 1055/1</strain>
    </source>
</reference>
<keyword evidence="1" id="KW-0472">Membrane</keyword>
<dbReference type="EMBL" id="CP001142">
    <property type="protein sequence ID" value="ACI65562.1"/>
    <property type="molecule type" value="Genomic_DNA"/>
</dbReference>
<dbReference type="SUPFAM" id="SSF53335">
    <property type="entry name" value="S-adenosyl-L-methionine-dependent methyltransferases"/>
    <property type="match status" value="1"/>
</dbReference>
<dbReference type="STRING" id="556484.B5Y4Z3"/>
<dbReference type="Pfam" id="PF13847">
    <property type="entry name" value="Methyltransf_31"/>
    <property type="match status" value="1"/>
</dbReference>
<dbReference type="AlphaFoldDB" id="B5Y4Z3"/>
<evidence type="ECO:0000313" key="5">
    <source>
        <dbReference type="Proteomes" id="UP000000759"/>
    </source>
</evidence>
<dbReference type="PANTHER" id="PTHR45128">
    <property type="entry name" value="METHYLTRANSFERASE TYPE 11"/>
    <property type="match status" value="1"/>
</dbReference>
<dbReference type="InParanoid" id="B5Y4Z3"/>
<dbReference type="Gene3D" id="3.40.50.150">
    <property type="entry name" value="Vaccinia Virus protein VP39"/>
    <property type="match status" value="1"/>
</dbReference>
<dbReference type="InterPro" id="IPR053173">
    <property type="entry name" value="SAM-binding_MTase"/>
</dbReference>
<feature type="domain" description="Methyltransferase" evidence="2">
    <location>
        <begin position="232"/>
        <end position="371"/>
    </location>
</feature>
<organism evidence="4 5">
    <name type="scientific">Phaeodactylum tricornutum (strain CCAP 1055/1)</name>
    <dbReference type="NCBI Taxonomy" id="556484"/>
    <lineage>
        <taxon>Eukaryota</taxon>
        <taxon>Sar</taxon>
        <taxon>Stramenopiles</taxon>
        <taxon>Ochrophyta</taxon>
        <taxon>Bacillariophyta</taxon>
        <taxon>Bacillariophyceae</taxon>
        <taxon>Bacillariophycidae</taxon>
        <taxon>Naviculales</taxon>
        <taxon>Phaeodactylaceae</taxon>
        <taxon>Phaeodactylum</taxon>
    </lineage>
</organism>
<name>B5Y4Z3_PHATC</name>
<dbReference type="InterPro" id="IPR048711">
    <property type="entry name" value="WHD_Rv2258c"/>
</dbReference>
<dbReference type="KEGG" id="pti:PHATR_43981"/>
<keyword evidence="1" id="KW-0812">Transmembrane</keyword>
<accession>B5Y4Z3</accession>
<dbReference type="SUPFAM" id="SSF46785">
    <property type="entry name" value="Winged helix' DNA-binding domain"/>
    <property type="match status" value="1"/>
</dbReference>
<evidence type="ECO:0000256" key="1">
    <source>
        <dbReference type="SAM" id="Phobius"/>
    </source>
</evidence>
<dbReference type="eggNOG" id="KOG1269">
    <property type="taxonomic scope" value="Eukaryota"/>
</dbReference>
<dbReference type="RefSeq" id="XP_002186092.1">
    <property type="nucleotide sequence ID" value="XM_002186056.1"/>
</dbReference>
<dbReference type="OMA" id="FVGFDYH"/>
<dbReference type="GeneID" id="7204195"/>
<dbReference type="HOGENOM" id="CLU_063529_1_1_1"/>
<feature type="domain" description="S-adenosylmethionine-dependent methyltransferase Rv2258c-like winged HTH" evidence="3">
    <location>
        <begin position="74"/>
        <end position="154"/>
    </location>
</feature>
<keyword evidence="5" id="KW-1185">Reference proteome</keyword>
<dbReference type="Pfam" id="PF21320">
    <property type="entry name" value="WHD_Rv2258c"/>
    <property type="match status" value="1"/>
</dbReference>
<gene>
    <name evidence="4" type="ORF">PHATR_43981</name>
</gene>
<evidence type="ECO:0000259" key="2">
    <source>
        <dbReference type="Pfam" id="PF13847"/>
    </source>
</evidence>
<dbReference type="InterPro" id="IPR025714">
    <property type="entry name" value="Methyltranfer_dom"/>
</dbReference>